<dbReference type="RefSeq" id="WP_125081757.1">
    <property type="nucleotide sequence ID" value="NZ_CP034248.1"/>
</dbReference>
<feature type="compositionally biased region" description="Basic and acidic residues" evidence="1">
    <location>
        <begin position="1"/>
        <end position="12"/>
    </location>
</feature>
<evidence type="ECO:0000256" key="2">
    <source>
        <dbReference type="SAM" id="Phobius"/>
    </source>
</evidence>
<evidence type="ECO:0000313" key="4">
    <source>
        <dbReference type="Proteomes" id="UP000273145"/>
    </source>
</evidence>
<keyword evidence="2" id="KW-0812">Transmembrane</keyword>
<feature type="transmembrane region" description="Helical" evidence="2">
    <location>
        <begin position="54"/>
        <end position="72"/>
    </location>
</feature>
<organism evidence="3 4">
    <name type="scientific">Paenibacillus lentus</name>
    <dbReference type="NCBI Taxonomy" id="1338368"/>
    <lineage>
        <taxon>Bacteria</taxon>
        <taxon>Bacillati</taxon>
        <taxon>Bacillota</taxon>
        <taxon>Bacilli</taxon>
        <taxon>Bacillales</taxon>
        <taxon>Paenibacillaceae</taxon>
        <taxon>Paenibacillus</taxon>
    </lineage>
</organism>
<accession>A0A3S8RRY9</accession>
<keyword evidence="4" id="KW-1185">Reference proteome</keyword>
<feature type="region of interest" description="Disordered" evidence="1">
    <location>
        <begin position="1"/>
        <end position="46"/>
    </location>
</feature>
<evidence type="ECO:0000313" key="3">
    <source>
        <dbReference type="EMBL" id="AZK45659.1"/>
    </source>
</evidence>
<reference evidence="3 4" key="1">
    <citation type="submission" date="2018-11" db="EMBL/GenBank/DDBJ databases">
        <title>Genome sequencing of Paenibacillus lentus DSM25539(T).</title>
        <authorList>
            <person name="Kook J.-K."/>
            <person name="Park S.-N."/>
            <person name="Lim Y.K."/>
        </authorList>
    </citation>
    <scope>NUCLEOTIDE SEQUENCE [LARGE SCALE GENOMIC DNA]</scope>
    <source>
        <strain evidence="3 4">DSM 25539</strain>
    </source>
</reference>
<dbReference type="KEGG" id="plen:EIM92_05100"/>
<dbReference type="OrthoDB" id="6556312at2"/>
<name>A0A3S8RRY9_9BACL</name>
<gene>
    <name evidence="3" type="ORF">EIM92_05100</name>
</gene>
<dbReference type="Proteomes" id="UP000273145">
    <property type="component" value="Chromosome"/>
</dbReference>
<protein>
    <submittedName>
        <fullName evidence="3">Uncharacterized protein</fullName>
    </submittedName>
</protein>
<dbReference type="AlphaFoldDB" id="A0A3S8RRY9"/>
<feature type="compositionally biased region" description="Polar residues" evidence="1">
    <location>
        <begin position="31"/>
        <end position="41"/>
    </location>
</feature>
<sequence length="210" mass="22824">MANYRQNKERSKSHATNQYEPRQTDNEDVSSEYTESPGNDKSSSRPKIKNKHRFWIGITVLITLGMGIYFQGSSIHSIRDVQSDGIGKGMKAGVQLAAVDDSAGLEARDFEIEMKKNTTTSRMLIWDFAAEDGDVVTVKVDGNILQTNINIMHSPVAIDIPIPSVVEIIGVKDGGGGITYGVKFPGAVHNSAYFNAAPVGSSNVYTITVQ</sequence>
<keyword evidence="2" id="KW-0472">Membrane</keyword>
<dbReference type="EMBL" id="CP034248">
    <property type="protein sequence ID" value="AZK45659.1"/>
    <property type="molecule type" value="Genomic_DNA"/>
</dbReference>
<keyword evidence="2" id="KW-1133">Transmembrane helix</keyword>
<evidence type="ECO:0000256" key="1">
    <source>
        <dbReference type="SAM" id="MobiDB-lite"/>
    </source>
</evidence>
<proteinExistence type="predicted"/>